<dbReference type="GO" id="GO:0000086">
    <property type="term" value="P:G2/M transition of mitotic cell cycle"/>
    <property type="evidence" value="ECO:0007669"/>
    <property type="project" value="TreeGrafter"/>
</dbReference>
<dbReference type="GO" id="GO:0110032">
    <property type="term" value="P:positive regulation of G2/MI transition of meiotic cell cycle"/>
    <property type="evidence" value="ECO:0007669"/>
    <property type="project" value="TreeGrafter"/>
</dbReference>
<keyword evidence="3" id="KW-0132">Cell division</keyword>
<keyword evidence="13" id="KW-1185">Reference proteome</keyword>
<evidence type="ECO:0000256" key="2">
    <source>
        <dbReference type="ARBA" id="ARBA00013064"/>
    </source>
</evidence>
<evidence type="ECO:0000313" key="13">
    <source>
        <dbReference type="Proteomes" id="UP000886653"/>
    </source>
</evidence>
<dbReference type="SMART" id="SM00450">
    <property type="entry name" value="RHOD"/>
    <property type="match status" value="1"/>
</dbReference>
<evidence type="ECO:0000256" key="10">
    <source>
        <dbReference type="SAM" id="MobiDB-lite"/>
    </source>
</evidence>
<dbReference type="InterPro" id="IPR000751">
    <property type="entry name" value="MPI_Phosphatase"/>
</dbReference>
<dbReference type="GO" id="GO:0004725">
    <property type="term" value="F:protein tyrosine phosphatase activity"/>
    <property type="evidence" value="ECO:0007669"/>
    <property type="project" value="UniProtKB-EC"/>
</dbReference>
<dbReference type="PROSITE" id="PS50206">
    <property type="entry name" value="RHODANESE_3"/>
    <property type="match status" value="1"/>
</dbReference>
<keyword evidence="6" id="KW-0904">Protein phosphatase</keyword>
<feature type="domain" description="Rhodanese" evidence="11">
    <location>
        <begin position="42"/>
        <end position="165"/>
    </location>
</feature>
<dbReference type="FunFam" id="3.40.250.10:FF:000021">
    <property type="entry name" value="M-phase inducer phosphatase cdc-25.2"/>
    <property type="match status" value="1"/>
</dbReference>
<reference evidence="12" key="1">
    <citation type="submission" date="2013-11" db="EMBL/GenBank/DDBJ databases">
        <title>Genome sequence of the fusiform rust pathogen reveals effectors for host alternation and coevolution with pine.</title>
        <authorList>
            <consortium name="DOE Joint Genome Institute"/>
            <person name="Smith K."/>
            <person name="Pendleton A."/>
            <person name="Kubisiak T."/>
            <person name="Anderson C."/>
            <person name="Salamov A."/>
            <person name="Aerts A."/>
            <person name="Riley R."/>
            <person name="Clum A."/>
            <person name="Lindquist E."/>
            <person name="Ence D."/>
            <person name="Campbell M."/>
            <person name="Kronenberg Z."/>
            <person name="Feau N."/>
            <person name="Dhillon B."/>
            <person name="Hamelin R."/>
            <person name="Burleigh J."/>
            <person name="Smith J."/>
            <person name="Yandell M."/>
            <person name="Nelson C."/>
            <person name="Grigoriev I."/>
            <person name="Davis J."/>
        </authorList>
    </citation>
    <scope>NUCLEOTIDE SEQUENCE</scope>
    <source>
        <strain evidence="12">G11</strain>
    </source>
</reference>
<dbReference type="EC" id="3.1.3.48" evidence="2"/>
<comment type="catalytic activity">
    <reaction evidence="8">
        <text>O-phospho-L-tyrosyl-[protein] + H2O = L-tyrosyl-[protein] + phosphate</text>
        <dbReference type="Rhea" id="RHEA:10684"/>
        <dbReference type="Rhea" id="RHEA-COMP:10136"/>
        <dbReference type="Rhea" id="RHEA-COMP:20101"/>
        <dbReference type="ChEBI" id="CHEBI:15377"/>
        <dbReference type="ChEBI" id="CHEBI:43474"/>
        <dbReference type="ChEBI" id="CHEBI:46858"/>
        <dbReference type="ChEBI" id="CHEBI:61978"/>
        <dbReference type="EC" id="3.1.3.48"/>
    </reaction>
</comment>
<dbReference type="GO" id="GO:0005737">
    <property type="term" value="C:cytoplasm"/>
    <property type="evidence" value="ECO:0007669"/>
    <property type="project" value="TreeGrafter"/>
</dbReference>
<dbReference type="Proteomes" id="UP000886653">
    <property type="component" value="Unassembled WGS sequence"/>
</dbReference>
<dbReference type="GO" id="GO:0010971">
    <property type="term" value="P:positive regulation of G2/M transition of mitotic cell cycle"/>
    <property type="evidence" value="ECO:0007669"/>
    <property type="project" value="TreeGrafter"/>
</dbReference>
<accession>A0A9P6T6M6</accession>
<dbReference type="PANTHER" id="PTHR10828">
    <property type="entry name" value="M-PHASE INDUCER PHOSPHATASE DUAL SPECIFICITY PHOSPHATASE CDC25"/>
    <property type="match status" value="1"/>
</dbReference>
<dbReference type="Pfam" id="PF00581">
    <property type="entry name" value="Rhodanese"/>
    <property type="match status" value="1"/>
</dbReference>
<feature type="compositionally biased region" description="Basic and acidic residues" evidence="10">
    <location>
        <begin position="231"/>
        <end position="255"/>
    </location>
</feature>
<dbReference type="GO" id="GO:0051301">
    <property type="term" value="P:cell division"/>
    <property type="evidence" value="ECO:0007669"/>
    <property type="project" value="UniProtKB-KW"/>
</dbReference>
<evidence type="ECO:0000313" key="12">
    <source>
        <dbReference type="EMBL" id="KAG0140574.1"/>
    </source>
</evidence>
<keyword evidence="7" id="KW-0131">Cell cycle</keyword>
<keyword evidence="5" id="KW-0378">Hydrolase</keyword>
<comment type="similarity">
    <text evidence="1">Belongs to the MPI phosphatase family.</text>
</comment>
<dbReference type="SUPFAM" id="SSF52821">
    <property type="entry name" value="Rhodanese/Cell cycle control phosphatase"/>
    <property type="match status" value="1"/>
</dbReference>
<feature type="region of interest" description="Disordered" evidence="10">
    <location>
        <begin position="218"/>
        <end position="255"/>
    </location>
</feature>
<dbReference type="PANTHER" id="PTHR10828:SF17">
    <property type="entry name" value="PROTEIN-TYROSINE-PHOSPHATASE"/>
    <property type="match status" value="1"/>
</dbReference>
<evidence type="ECO:0000256" key="1">
    <source>
        <dbReference type="ARBA" id="ARBA00011065"/>
    </source>
</evidence>
<gene>
    <name evidence="12" type="ORF">CROQUDRAFT_53009</name>
</gene>
<dbReference type="GO" id="GO:0005634">
    <property type="term" value="C:nucleus"/>
    <property type="evidence" value="ECO:0007669"/>
    <property type="project" value="TreeGrafter"/>
</dbReference>
<evidence type="ECO:0000256" key="5">
    <source>
        <dbReference type="ARBA" id="ARBA00022801"/>
    </source>
</evidence>
<protein>
    <recommendedName>
        <fullName evidence="9">M-phase inducer phosphatase</fullName>
        <ecNumber evidence="2">3.1.3.48</ecNumber>
    </recommendedName>
</protein>
<evidence type="ECO:0000256" key="4">
    <source>
        <dbReference type="ARBA" id="ARBA00022776"/>
    </source>
</evidence>
<organism evidence="12 13">
    <name type="scientific">Cronartium quercuum f. sp. fusiforme G11</name>
    <dbReference type="NCBI Taxonomy" id="708437"/>
    <lineage>
        <taxon>Eukaryota</taxon>
        <taxon>Fungi</taxon>
        <taxon>Dikarya</taxon>
        <taxon>Basidiomycota</taxon>
        <taxon>Pucciniomycotina</taxon>
        <taxon>Pucciniomycetes</taxon>
        <taxon>Pucciniales</taxon>
        <taxon>Coleosporiaceae</taxon>
        <taxon>Cronartium</taxon>
    </lineage>
</organism>
<comment type="caution">
    <text evidence="12">The sequence shown here is derived from an EMBL/GenBank/DDBJ whole genome shotgun (WGS) entry which is preliminary data.</text>
</comment>
<evidence type="ECO:0000256" key="3">
    <source>
        <dbReference type="ARBA" id="ARBA00022618"/>
    </source>
</evidence>
<evidence type="ECO:0000256" key="9">
    <source>
        <dbReference type="ARBA" id="ARBA00067190"/>
    </source>
</evidence>
<dbReference type="InterPro" id="IPR036873">
    <property type="entry name" value="Rhodanese-like_dom_sf"/>
</dbReference>
<dbReference type="Gene3D" id="3.40.250.10">
    <property type="entry name" value="Rhodanese-like domain"/>
    <property type="match status" value="1"/>
</dbReference>
<evidence type="ECO:0000256" key="8">
    <source>
        <dbReference type="ARBA" id="ARBA00051722"/>
    </source>
</evidence>
<name>A0A9P6T6M6_9BASI</name>
<dbReference type="OrthoDB" id="26523at2759"/>
<evidence type="ECO:0000256" key="7">
    <source>
        <dbReference type="ARBA" id="ARBA00023306"/>
    </source>
</evidence>
<evidence type="ECO:0000256" key="6">
    <source>
        <dbReference type="ARBA" id="ARBA00022912"/>
    </source>
</evidence>
<sequence>MGFSEKERAGKILPCHKVSDDGLMRISPKTMDELLEGRYDRAISRKIVIDCRFKYEYEGGHIRDAINVREKEHVEQVLLSPSTGLFVPPEPSESGKCDGAGLMKKVVLVFHCEYSAMRAPTIAKHLREKDRHLNMPHYPALHYPEVYILEGGYAKYHAHSPHHCDGSYVPMDDPLHRTDRHADLNMFRAREGARAVRKKGSKKVMRITDENCVRPMEADESPCGKASFGAEESRRGVPMRRMDSNLRVLDEQRRR</sequence>
<dbReference type="AlphaFoldDB" id="A0A9P6T6M6"/>
<keyword evidence="4" id="KW-0498">Mitosis</keyword>
<dbReference type="EMBL" id="MU167433">
    <property type="protein sequence ID" value="KAG0140574.1"/>
    <property type="molecule type" value="Genomic_DNA"/>
</dbReference>
<dbReference type="InterPro" id="IPR001763">
    <property type="entry name" value="Rhodanese-like_dom"/>
</dbReference>
<dbReference type="PRINTS" id="PR00716">
    <property type="entry name" value="MPIPHPHTASE"/>
</dbReference>
<evidence type="ECO:0000259" key="11">
    <source>
        <dbReference type="PROSITE" id="PS50206"/>
    </source>
</evidence>
<proteinExistence type="inferred from homology"/>